<dbReference type="CDD" id="cd00637">
    <property type="entry name" value="7tm_classA_rhodopsin-like"/>
    <property type="match status" value="1"/>
</dbReference>
<accession>A0A6P8HFR6</accession>
<keyword evidence="4 7" id="KW-1133">Transmembrane helix</keyword>
<dbReference type="Proteomes" id="UP000515163">
    <property type="component" value="Unplaced"/>
</dbReference>
<dbReference type="Pfam" id="PF00001">
    <property type="entry name" value="7tm_1"/>
    <property type="match status" value="2"/>
</dbReference>
<dbReference type="OrthoDB" id="5954966at2759"/>
<keyword evidence="6" id="KW-0807">Transducer</keyword>
<feature type="transmembrane region" description="Helical" evidence="7">
    <location>
        <begin position="187"/>
        <end position="206"/>
    </location>
</feature>
<comment type="similarity">
    <text evidence="6">Belongs to the G-protein coupled receptor 1 family.</text>
</comment>
<evidence type="ECO:0000256" key="4">
    <source>
        <dbReference type="ARBA" id="ARBA00022989"/>
    </source>
</evidence>
<dbReference type="Gene3D" id="1.20.1070.10">
    <property type="entry name" value="Rhodopsin 7-helix transmembrane proteins"/>
    <property type="match status" value="1"/>
</dbReference>
<reference evidence="10 11" key="1">
    <citation type="submission" date="2025-04" db="UniProtKB">
        <authorList>
            <consortium name="RefSeq"/>
        </authorList>
    </citation>
    <scope>IDENTIFICATION</scope>
    <source>
        <tissue evidence="10 11">Tentacle</tissue>
    </source>
</reference>
<evidence type="ECO:0000256" key="6">
    <source>
        <dbReference type="RuleBase" id="RU000688"/>
    </source>
</evidence>
<evidence type="ECO:0000256" key="7">
    <source>
        <dbReference type="SAM" id="Phobius"/>
    </source>
</evidence>
<evidence type="ECO:0000256" key="5">
    <source>
        <dbReference type="ARBA" id="ARBA00023136"/>
    </source>
</evidence>
<organism evidence="9 10">
    <name type="scientific">Actinia tenebrosa</name>
    <name type="common">Australian red waratah sea anemone</name>
    <dbReference type="NCBI Taxonomy" id="6105"/>
    <lineage>
        <taxon>Eukaryota</taxon>
        <taxon>Metazoa</taxon>
        <taxon>Cnidaria</taxon>
        <taxon>Anthozoa</taxon>
        <taxon>Hexacorallia</taxon>
        <taxon>Actiniaria</taxon>
        <taxon>Actiniidae</taxon>
        <taxon>Actinia</taxon>
    </lineage>
</organism>
<name>A0A6P8HFR6_ACTTE</name>
<keyword evidence="3 6" id="KW-0812">Transmembrane</keyword>
<feature type="transmembrane region" description="Helical" evidence="7">
    <location>
        <begin position="41"/>
        <end position="66"/>
    </location>
</feature>
<dbReference type="GeneID" id="116288742"/>
<evidence type="ECO:0000313" key="9">
    <source>
        <dbReference type="Proteomes" id="UP000515163"/>
    </source>
</evidence>
<keyword evidence="6" id="KW-0675">Receptor</keyword>
<dbReference type="GO" id="GO:0004930">
    <property type="term" value="F:G protein-coupled receptor activity"/>
    <property type="evidence" value="ECO:0007669"/>
    <property type="project" value="UniProtKB-KW"/>
</dbReference>
<keyword evidence="9" id="KW-1185">Reference proteome</keyword>
<dbReference type="PROSITE" id="PS50262">
    <property type="entry name" value="G_PROTEIN_RECEP_F1_2"/>
    <property type="match status" value="1"/>
</dbReference>
<dbReference type="GO" id="GO:0005886">
    <property type="term" value="C:plasma membrane"/>
    <property type="evidence" value="ECO:0007669"/>
    <property type="project" value="UniProtKB-SubCell"/>
</dbReference>
<evidence type="ECO:0000256" key="1">
    <source>
        <dbReference type="ARBA" id="ARBA00004651"/>
    </source>
</evidence>
<dbReference type="RefSeq" id="XP_031551425.1">
    <property type="nucleotide sequence ID" value="XM_031695565.1"/>
</dbReference>
<evidence type="ECO:0000313" key="11">
    <source>
        <dbReference type="RefSeq" id="XP_031551427.1"/>
    </source>
</evidence>
<feature type="domain" description="G-protein coupled receptors family 1 profile" evidence="8">
    <location>
        <begin position="58"/>
        <end position="298"/>
    </location>
</feature>
<feature type="transmembrane region" description="Helical" evidence="7">
    <location>
        <begin position="278"/>
        <end position="298"/>
    </location>
</feature>
<dbReference type="PANTHER" id="PTHR22750">
    <property type="entry name" value="G-PROTEIN COUPLED RECEPTOR"/>
    <property type="match status" value="1"/>
</dbReference>
<evidence type="ECO:0000256" key="2">
    <source>
        <dbReference type="ARBA" id="ARBA00022475"/>
    </source>
</evidence>
<evidence type="ECO:0000313" key="10">
    <source>
        <dbReference type="RefSeq" id="XP_031551425.1"/>
    </source>
</evidence>
<dbReference type="InterPro" id="IPR000276">
    <property type="entry name" value="GPCR_Rhodpsn"/>
</dbReference>
<dbReference type="RefSeq" id="XP_031551427.1">
    <property type="nucleotide sequence ID" value="XM_031695567.1"/>
</dbReference>
<dbReference type="PROSITE" id="PS00237">
    <property type="entry name" value="G_PROTEIN_RECEP_F1_1"/>
    <property type="match status" value="1"/>
</dbReference>
<keyword evidence="2" id="KW-1003">Cell membrane</keyword>
<feature type="transmembrane region" description="Helical" evidence="7">
    <location>
        <begin position="160"/>
        <end position="181"/>
    </location>
</feature>
<comment type="subcellular location">
    <subcellularLocation>
        <location evidence="1">Cell membrane</location>
        <topology evidence="1">Multi-pass membrane protein</topology>
    </subcellularLocation>
</comment>
<dbReference type="SMART" id="SM01381">
    <property type="entry name" value="7TM_GPCR_Srsx"/>
    <property type="match status" value="1"/>
</dbReference>
<dbReference type="KEGG" id="aten:116288742"/>
<sequence>MSEFRLELRQTPNETLATEPVSSCPFVQSNLLYLDYLREVYIVNCILNAIFSLVAVFFNGVIFVSIRRTPSLHDPSHLLISILACTDLGVGLIEQPIYVLNKAAELNRLGKISCVTGAMTNMLAGLLAGMSFLTMTFISIDRFLALHLHLRYKAIVTKSLVLKATFVSFISFSLCVSFYPWLPSVPVYGGITIIIICLMVSTILYCRIYKIVRKHHLQIRNSAPKQQRHESERIVLKKYWKSVVGFVVVHLVMVLCYLPYAIALGMRAVSGITKEYKLILNVTTTIIYLNSSMNPLVFCWRIREVRNAVVKTLKQLFRKQSESSQTSRVQVNGTSNHAYVISMPLN</sequence>
<dbReference type="AlphaFoldDB" id="A0A6P8HFR6"/>
<feature type="transmembrane region" description="Helical" evidence="7">
    <location>
        <begin position="243"/>
        <end position="266"/>
    </location>
</feature>
<keyword evidence="5 7" id="KW-0472">Membrane</keyword>
<dbReference type="PRINTS" id="PR00237">
    <property type="entry name" value="GPCRRHODOPSN"/>
</dbReference>
<protein>
    <submittedName>
        <fullName evidence="10 11">Trace amine-associated receptor 7h-like</fullName>
    </submittedName>
</protein>
<dbReference type="InterPro" id="IPR017452">
    <property type="entry name" value="GPCR_Rhodpsn_7TM"/>
</dbReference>
<evidence type="ECO:0000259" key="8">
    <source>
        <dbReference type="PROSITE" id="PS50262"/>
    </source>
</evidence>
<proteinExistence type="inferred from homology"/>
<feature type="transmembrane region" description="Helical" evidence="7">
    <location>
        <begin position="118"/>
        <end position="140"/>
    </location>
</feature>
<evidence type="ECO:0000256" key="3">
    <source>
        <dbReference type="ARBA" id="ARBA00022692"/>
    </source>
</evidence>
<gene>
    <name evidence="10 11" type="primary">LOC116288742</name>
</gene>
<dbReference type="SUPFAM" id="SSF81321">
    <property type="entry name" value="Family A G protein-coupled receptor-like"/>
    <property type="match status" value="1"/>
</dbReference>
<keyword evidence="6" id="KW-0297">G-protein coupled receptor</keyword>